<dbReference type="KEGG" id="bmx:BMS_0663"/>
<evidence type="ECO:0000313" key="2">
    <source>
        <dbReference type="Proteomes" id="UP000008963"/>
    </source>
</evidence>
<name>E1X597_HALMS</name>
<dbReference type="AlphaFoldDB" id="E1X597"/>
<proteinExistence type="predicted"/>
<keyword evidence="2" id="KW-1185">Reference proteome</keyword>
<evidence type="ECO:0000313" key="1">
    <source>
        <dbReference type="EMBL" id="CBW25569.1"/>
    </source>
</evidence>
<dbReference type="Proteomes" id="UP000008963">
    <property type="component" value="Chromosome"/>
</dbReference>
<dbReference type="STRING" id="862908.BMS_0663"/>
<sequence length="130" mass="15084">MIALLSSLIIFINSSTIASEHLLICDNLNSNKYLKIALTDQGQYFTLETLSKDGHWEQLTFFSDLVIPSYGVLRFKDQQQWPCNSGTCYRKEFFSFDKDTLKYSKYLKSDTFNERIDLSSTTCLFDFPNT</sequence>
<dbReference type="PATRIC" id="fig|862908.3.peg.637"/>
<reference evidence="2" key="1">
    <citation type="journal article" date="2013" name="ISME J.">
        <title>A small predatory core genome in the divergent marine Bacteriovorax marinus SJ and the terrestrial Bdellovibrio bacteriovorus.</title>
        <authorList>
            <person name="Crossman L.C."/>
            <person name="Chen H."/>
            <person name="Cerdeno-Tarraga A.M."/>
            <person name="Brooks K."/>
            <person name="Quail M.A."/>
            <person name="Pineiro S.A."/>
            <person name="Hobley L."/>
            <person name="Sockett R.E."/>
            <person name="Bentley S.D."/>
            <person name="Parkhill J."/>
            <person name="Williams H.N."/>
            <person name="Stine O.C."/>
        </authorList>
    </citation>
    <scope>NUCLEOTIDE SEQUENCE [LARGE SCALE GENOMIC DNA]</scope>
    <source>
        <strain evidence="2">ATCC BAA-682 / DSM 15412 / SJ</strain>
    </source>
</reference>
<accession>E1X597</accession>
<protein>
    <submittedName>
        <fullName evidence="1">Uncharacterized protein</fullName>
    </submittedName>
</protein>
<dbReference type="EMBL" id="FQ312005">
    <property type="protein sequence ID" value="CBW25569.1"/>
    <property type="molecule type" value="Genomic_DNA"/>
</dbReference>
<dbReference type="RefSeq" id="WP_014243355.1">
    <property type="nucleotide sequence ID" value="NC_016620.1"/>
</dbReference>
<gene>
    <name evidence="1" type="ordered locus">BMS_0663</name>
</gene>
<dbReference type="HOGENOM" id="CLU_1935104_0_0_7"/>
<organism evidence="1 2">
    <name type="scientific">Halobacteriovorax marinus (strain ATCC BAA-682 / DSM 15412 / SJ)</name>
    <name type="common">Bacteriovorax marinus</name>
    <dbReference type="NCBI Taxonomy" id="862908"/>
    <lineage>
        <taxon>Bacteria</taxon>
        <taxon>Pseudomonadati</taxon>
        <taxon>Bdellovibrionota</taxon>
        <taxon>Bacteriovoracia</taxon>
        <taxon>Bacteriovoracales</taxon>
        <taxon>Halobacteriovoraceae</taxon>
        <taxon>Halobacteriovorax</taxon>
    </lineage>
</organism>